<dbReference type="InterPro" id="IPR000306">
    <property type="entry name" value="Znf_FYVE"/>
</dbReference>
<keyword evidence="3" id="KW-0862">Zinc</keyword>
<dbReference type="Proteomes" id="UP000252519">
    <property type="component" value="Unassembled WGS sequence"/>
</dbReference>
<evidence type="ECO:0000256" key="3">
    <source>
        <dbReference type="ARBA" id="ARBA00022833"/>
    </source>
</evidence>
<dbReference type="GO" id="GO:0044878">
    <property type="term" value="P:mitotic cytokinesis checkpoint signaling"/>
    <property type="evidence" value="ECO:0007669"/>
    <property type="project" value="TreeGrafter"/>
</dbReference>
<feature type="domain" description="FYVE-type" evidence="6">
    <location>
        <begin position="1"/>
        <end position="59"/>
    </location>
</feature>
<dbReference type="SUPFAM" id="SSF57903">
    <property type="entry name" value="FYVE/PHD zinc finger"/>
    <property type="match status" value="1"/>
</dbReference>
<dbReference type="GO" id="GO:0032266">
    <property type="term" value="F:phosphatidylinositol-3-phosphate binding"/>
    <property type="evidence" value="ECO:0007669"/>
    <property type="project" value="TreeGrafter"/>
</dbReference>
<proteinExistence type="predicted"/>
<dbReference type="PROSITE" id="PS50178">
    <property type="entry name" value="ZF_FYVE"/>
    <property type="match status" value="1"/>
</dbReference>
<dbReference type="EMBL" id="JOJR01000949">
    <property type="protein sequence ID" value="RCN33257.1"/>
    <property type="molecule type" value="Genomic_DNA"/>
</dbReference>
<keyword evidence="8" id="KW-1185">Reference proteome</keyword>
<dbReference type="GO" id="GO:0030496">
    <property type="term" value="C:midbody"/>
    <property type="evidence" value="ECO:0007669"/>
    <property type="project" value="TreeGrafter"/>
</dbReference>
<dbReference type="GO" id="GO:0008270">
    <property type="term" value="F:zinc ion binding"/>
    <property type="evidence" value="ECO:0007669"/>
    <property type="project" value="UniProtKB-KW"/>
</dbReference>
<dbReference type="GO" id="GO:0009838">
    <property type="term" value="P:abscission"/>
    <property type="evidence" value="ECO:0007669"/>
    <property type="project" value="TreeGrafter"/>
</dbReference>
<dbReference type="AlphaFoldDB" id="A0A368FSP9"/>
<dbReference type="PANTHER" id="PTHR46603:SF1">
    <property type="entry name" value="ABSCISSION_NOCUT CHECKPOINT REGULATOR"/>
    <property type="match status" value="1"/>
</dbReference>
<organism evidence="7 8">
    <name type="scientific">Ancylostoma caninum</name>
    <name type="common">Dog hookworm</name>
    <dbReference type="NCBI Taxonomy" id="29170"/>
    <lineage>
        <taxon>Eukaryota</taxon>
        <taxon>Metazoa</taxon>
        <taxon>Ecdysozoa</taxon>
        <taxon>Nematoda</taxon>
        <taxon>Chromadorea</taxon>
        <taxon>Rhabditida</taxon>
        <taxon>Rhabditina</taxon>
        <taxon>Rhabditomorpha</taxon>
        <taxon>Strongyloidea</taxon>
        <taxon>Ancylostomatidae</taxon>
        <taxon>Ancylostomatinae</taxon>
        <taxon>Ancylostoma</taxon>
    </lineage>
</organism>
<evidence type="ECO:0000313" key="8">
    <source>
        <dbReference type="Proteomes" id="UP000252519"/>
    </source>
</evidence>
<evidence type="ECO:0000256" key="2">
    <source>
        <dbReference type="ARBA" id="ARBA00022771"/>
    </source>
</evidence>
<keyword evidence="1" id="KW-0479">Metal-binding</keyword>
<feature type="compositionally biased region" description="Polar residues" evidence="5">
    <location>
        <begin position="84"/>
        <end position="96"/>
    </location>
</feature>
<name>A0A368FSP9_ANCCA</name>
<comment type="caution">
    <text evidence="7">The sequence shown here is derived from an EMBL/GenBank/DDBJ whole genome shotgun (WGS) entry which is preliminary data.</text>
</comment>
<accession>A0A368FSP9</accession>
<dbReference type="OrthoDB" id="5407799at2759"/>
<evidence type="ECO:0000256" key="5">
    <source>
        <dbReference type="SAM" id="MobiDB-lite"/>
    </source>
</evidence>
<feature type="region of interest" description="Disordered" evidence="5">
    <location>
        <begin position="74"/>
        <end position="104"/>
    </location>
</feature>
<dbReference type="SMART" id="SM00064">
    <property type="entry name" value="FYVE"/>
    <property type="match status" value="1"/>
</dbReference>
<dbReference type="PANTHER" id="PTHR46603">
    <property type="entry name" value="ABSCISSION/NOCUT CHECKPOINT REGULATOR"/>
    <property type="match status" value="1"/>
</dbReference>
<evidence type="ECO:0000256" key="4">
    <source>
        <dbReference type="PROSITE-ProRule" id="PRU00091"/>
    </source>
</evidence>
<gene>
    <name evidence="7" type="ORF">ANCCAN_20917</name>
</gene>
<evidence type="ECO:0000259" key="6">
    <source>
        <dbReference type="PROSITE" id="PS50178"/>
    </source>
</evidence>
<dbReference type="Pfam" id="PF01363">
    <property type="entry name" value="FYVE"/>
    <property type="match status" value="1"/>
</dbReference>
<dbReference type="STRING" id="29170.A0A368FSP9"/>
<dbReference type="InterPro" id="IPR017455">
    <property type="entry name" value="Znf_FYVE-rel"/>
</dbReference>
<evidence type="ECO:0000313" key="7">
    <source>
        <dbReference type="EMBL" id="RCN33257.1"/>
    </source>
</evidence>
<keyword evidence="2 4" id="KW-0863">Zinc-finger</keyword>
<evidence type="ECO:0000256" key="1">
    <source>
        <dbReference type="ARBA" id="ARBA00022723"/>
    </source>
</evidence>
<reference evidence="7 8" key="1">
    <citation type="submission" date="2014-10" db="EMBL/GenBank/DDBJ databases">
        <title>Draft genome of the hookworm Ancylostoma caninum.</title>
        <authorList>
            <person name="Mitreva M."/>
        </authorList>
    </citation>
    <scope>NUCLEOTIDE SEQUENCE [LARGE SCALE GENOMIC DNA]</scope>
    <source>
        <strain evidence="7 8">Baltimore</strain>
    </source>
</reference>
<dbReference type="GO" id="GO:0032154">
    <property type="term" value="C:cleavage furrow"/>
    <property type="evidence" value="ECO:0007669"/>
    <property type="project" value="TreeGrafter"/>
</dbReference>
<protein>
    <recommendedName>
        <fullName evidence="6">FYVE-type domain-containing protein</fullName>
    </recommendedName>
</protein>
<dbReference type="InterPro" id="IPR011011">
    <property type="entry name" value="Znf_FYVE_PHD"/>
</dbReference>
<sequence>MPSPCCTNCRTKYSLRNPEEGCSNCALSFCRRCLPHRAILPQLADKPVTVCSQCFEKLNAETLKNQSRNGTQITHIRIDDLPQRPSSSANNVQPSNWWGDGLPPPSMRQSIGTLKCKTVDVSRSSELLLLRSCAAYLEEENSGM</sequence>
<dbReference type="Gene3D" id="3.30.40.10">
    <property type="entry name" value="Zinc/RING finger domain, C3HC4 (zinc finger)"/>
    <property type="match status" value="1"/>
</dbReference>
<dbReference type="InterPro" id="IPR013083">
    <property type="entry name" value="Znf_RING/FYVE/PHD"/>
</dbReference>
<dbReference type="GO" id="GO:0005813">
    <property type="term" value="C:centrosome"/>
    <property type="evidence" value="ECO:0007669"/>
    <property type="project" value="TreeGrafter"/>
</dbReference>